<evidence type="ECO:0000256" key="1">
    <source>
        <dbReference type="ARBA" id="ARBA00001966"/>
    </source>
</evidence>
<evidence type="ECO:0000259" key="16">
    <source>
        <dbReference type="PROSITE" id="PS51449"/>
    </source>
</evidence>
<dbReference type="SFLD" id="SFLDG01082">
    <property type="entry name" value="B12-binding_domain_containing"/>
    <property type="match status" value="1"/>
</dbReference>
<evidence type="ECO:0000256" key="15">
    <source>
        <dbReference type="ARBA" id="ARBA00069898"/>
    </source>
</evidence>
<dbReference type="SFLD" id="SFLDG01061">
    <property type="entry name" value="methylthiotransferase"/>
    <property type="match status" value="1"/>
</dbReference>
<comment type="catalytic activity">
    <reaction evidence="13">
        <text>N(6)-L-threonylcarbamoyladenosine(37) in tRNA + (sulfur carrier)-SH + AH2 + 2 S-adenosyl-L-methionine = 2-methylsulfanyl-N(6)-L-threonylcarbamoyladenosine(37) in tRNA + (sulfur carrier)-H + 5'-deoxyadenosine + L-methionine + A + S-adenosyl-L-homocysteine + 2 H(+)</text>
        <dbReference type="Rhea" id="RHEA:37075"/>
        <dbReference type="Rhea" id="RHEA-COMP:10163"/>
        <dbReference type="Rhea" id="RHEA-COMP:11092"/>
        <dbReference type="Rhea" id="RHEA-COMP:14737"/>
        <dbReference type="Rhea" id="RHEA-COMP:14739"/>
        <dbReference type="ChEBI" id="CHEBI:13193"/>
        <dbReference type="ChEBI" id="CHEBI:15378"/>
        <dbReference type="ChEBI" id="CHEBI:17319"/>
        <dbReference type="ChEBI" id="CHEBI:17499"/>
        <dbReference type="ChEBI" id="CHEBI:29917"/>
        <dbReference type="ChEBI" id="CHEBI:57844"/>
        <dbReference type="ChEBI" id="CHEBI:57856"/>
        <dbReference type="ChEBI" id="CHEBI:59789"/>
        <dbReference type="ChEBI" id="CHEBI:64428"/>
        <dbReference type="ChEBI" id="CHEBI:74418"/>
        <dbReference type="ChEBI" id="CHEBI:74420"/>
        <dbReference type="EC" id="2.8.4.5"/>
    </reaction>
</comment>
<keyword evidence="7" id="KW-0949">S-adenosyl-L-methionine</keyword>
<keyword evidence="4" id="KW-0004">4Fe-4S</keyword>
<dbReference type="CDD" id="cd01335">
    <property type="entry name" value="Radical_SAM"/>
    <property type="match status" value="1"/>
</dbReference>
<dbReference type="Gene3D" id="3.40.50.12160">
    <property type="entry name" value="Methylthiotransferase, N-terminal domain"/>
    <property type="match status" value="1"/>
</dbReference>
<dbReference type="GO" id="GO:0046872">
    <property type="term" value="F:metal ion binding"/>
    <property type="evidence" value="ECO:0007669"/>
    <property type="project" value="UniProtKB-KW"/>
</dbReference>
<reference evidence="18" key="1">
    <citation type="journal article" date="2020" name="mSystems">
        <title>Genome- and Community-Level Interaction Insights into Carbon Utilization and Element Cycling Functions of Hydrothermarchaeota in Hydrothermal Sediment.</title>
        <authorList>
            <person name="Zhou Z."/>
            <person name="Liu Y."/>
            <person name="Xu W."/>
            <person name="Pan J."/>
            <person name="Luo Z.H."/>
            <person name="Li M."/>
        </authorList>
    </citation>
    <scope>NUCLEOTIDE SEQUENCE [LARGE SCALE GENOMIC DNA]</scope>
    <source>
        <strain evidence="18">HyVt-577</strain>
    </source>
</reference>
<dbReference type="SMART" id="SM00729">
    <property type="entry name" value="Elp3"/>
    <property type="match status" value="1"/>
</dbReference>
<evidence type="ECO:0000256" key="2">
    <source>
        <dbReference type="ARBA" id="ARBA00002399"/>
    </source>
</evidence>
<keyword evidence="6" id="KW-0808">Transferase</keyword>
<dbReference type="PROSITE" id="PS01278">
    <property type="entry name" value="MTTASE_RADICAL"/>
    <property type="match status" value="1"/>
</dbReference>
<dbReference type="InterPro" id="IPR013848">
    <property type="entry name" value="Methylthiotransferase_N"/>
</dbReference>
<dbReference type="GO" id="GO:0035598">
    <property type="term" value="F:tRNA (N(6)-L-threonylcarbamoyladenosine(37)-C(2))-methylthiotransferase activity"/>
    <property type="evidence" value="ECO:0007669"/>
    <property type="project" value="UniProtKB-EC"/>
</dbReference>
<dbReference type="NCBIfam" id="TIGR01579">
    <property type="entry name" value="MiaB-like-C"/>
    <property type="match status" value="1"/>
</dbReference>
<evidence type="ECO:0000256" key="9">
    <source>
        <dbReference type="ARBA" id="ARBA00022723"/>
    </source>
</evidence>
<dbReference type="Gene3D" id="3.80.30.20">
    <property type="entry name" value="tm_1862 like domain"/>
    <property type="match status" value="1"/>
</dbReference>
<dbReference type="FunFam" id="3.80.30.20:FF:000001">
    <property type="entry name" value="tRNA-2-methylthio-N(6)-dimethylallyladenosine synthase 2"/>
    <property type="match status" value="1"/>
</dbReference>
<feature type="domain" description="MTTase N-terminal" evidence="16">
    <location>
        <begin position="2"/>
        <end position="114"/>
    </location>
</feature>
<dbReference type="InterPro" id="IPR005839">
    <property type="entry name" value="Methylthiotransferase"/>
</dbReference>
<evidence type="ECO:0000256" key="14">
    <source>
        <dbReference type="ARBA" id="ARBA00061574"/>
    </source>
</evidence>
<evidence type="ECO:0000256" key="3">
    <source>
        <dbReference type="ARBA" id="ARBA00013273"/>
    </source>
</evidence>
<dbReference type="SUPFAM" id="SSF102114">
    <property type="entry name" value="Radical SAM enzymes"/>
    <property type="match status" value="1"/>
</dbReference>
<dbReference type="InterPro" id="IPR023404">
    <property type="entry name" value="rSAM_horseshoe"/>
</dbReference>
<dbReference type="InterPro" id="IPR006638">
    <property type="entry name" value="Elp3/MiaA/NifB-like_rSAM"/>
</dbReference>
<dbReference type="AlphaFoldDB" id="A0A7V4TYS0"/>
<keyword evidence="8" id="KW-0819">tRNA processing</keyword>
<keyword evidence="9" id="KW-0479">Metal-binding</keyword>
<comment type="similarity">
    <text evidence="14">Belongs to the methylthiotransferase family. MtaB subfamily.</text>
</comment>
<accession>A0A7V4TYS0</accession>
<dbReference type="Pfam" id="PF00919">
    <property type="entry name" value="UPF0004"/>
    <property type="match status" value="1"/>
</dbReference>
<dbReference type="InterPro" id="IPR006467">
    <property type="entry name" value="MiaB-like_bact"/>
</dbReference>
<evidence type="ECO:0000256" key="11">
    <source>
        <dbReference type="ARBA" id="ARBA00023014"/>
    </source>
</evidence>
<dbReference type="SFLD" id="SFLDS00029">
    <property type="entry name" value="Radical_SAM"/>
    <property type="match status" value="1"/>
</dbReference>
<keyword evidence="11" id="KW-0411">Iron-sulfur</keyword>
<protein>
    <recommendedName>
        <fullName evidence="15">Threonylcarbamoyladenosine tRNA methylthiotransferase MtaB</fullName>
        <ecNumber evidence="3">2.8.4.5</ecNumber>
    </recommendedName>
    <alternativeName>
        <fullName evidence="12">tRNA-t(6)A37 methylthiotransferase</fullName>
    </alternativeName>
</protein>
<evidence type="ECO:0000256" key="4">
    <source>
        <dbReference type="ARBA" id="ARBA00022485"/>
    </source>
</evidence>
<dbReference type="InterPro" id="IPR058240">
    <property type="entry name" value="rSAM_sf"/>
</dbReference>
<comment type="function">
    <text evidence="2">Catalyzes the methylthiolation of N6-threonylcarbamoyladenosine (t(6)A), leading to the formation of 2-methylthio-N6-threonylcarbamoyladenosine (ms(2)t(6)A) at position 37 in tRNAs that read codons beginning with adenine.</text>
</comment>
<keyword evidence="10" id="KW-0408">Iron</keyword>
<evidence type="ECO:0000256" key="13">
    <source>
        <dbReference type="ARBA" id="ARBA00051661"/>
    </source>
</evidence>
<evidence type="ECO:0000259" key="17">
    <source>
        <dbReference type="PROSITE" id="PS51918"/>
    </source>
</evidence>
<dbReference type="Proteomes" id="UP000885779">
    <property type="component" value="Unassembled WGS sequence"/>
</dbReference>
<dbReference type="Pfam" id="PF04055">
    <property type="entry name" value="Radical_SAM"/>
    <property type="match status" value="1"/>
</dbReference>
<organism evidence="18">
    <name type="scientific">Caldithrix abyssi</name>
    <dbReference type="NCBI Taxonomy" id="187145"/>
    <lineage>
        <taxon>Bacteria</taxon>
        <taxon>Pseudomonadati</taxon>
        <taxon>Calditrichota</taxon>
        <taxon>Calditrichia</taxon>
        <taxon>Calditrichales</taxon>
        <taxon>Calditrichaceae</taxon>
        <taxon>Caldithrix</taxon>
    </lineage>
</organism>
<proteinExistence type="inferred from homology"/>
<dbReference type="PROSITE" id="PS51449">
    <property type="entry name" value="MTTASE_N"/>
    <property type="match status" value="1"/>
</dbReference>
<dbReference type="FunFam" id="3.40.50.12160:FF:000004">
    <property type="entry name" value="Threonylcarbamoyladenosine tRNA methylthiotransferase MtaB"/>
    <property type="match status" value="1"/>
</dbReference>
<evidence type="ECO:0000256" key="5">
    <source>
        <dbReference type="ARBA" id="ARBA00022490"/>
    </source>
</evidence>
<dbReference type="PROSITE" id="PS51918">
    <property type="entry name" value="RADICAL_SAM"/>
    <property type="match status" value="1"/>
</dbReference>
<dbReference type="PANTHER" id="PTHR11918:SF45">
    <property type="entry name" value="THREONYLCARBAMOYLADENOSINE TRNA METHYLTHIOTRANSFERASE"/>
    <property type="match status" value="1"/>
</dbReference>
<evidence type="ECO:0000256" key="12">
    <source>
        <dbReference type="ARBA" id="ARBA00031213"/>
    </source>
</evidence>
<comment type="cofactor">
    <cofactor evidence="1">
        <name>[4Fe-4S] cluster</name>
        <dbReference type="ChEBI" id="CHEBI:49883"/>
    </cofactor>
</comment>
<feature type="domain" description="Radical SAM core" evidence="17">
    <location>
        <begin position="139"/>
        <end position="366"/>
    </location>
</feature>
<dbReference type="NCBIfam" id="TIGR00089">
    <property type="entry name" value="MiaB/RimO family radical SAM methylthiotransferase"/>
    <property type="match status" value="1"/>
</dbReference>
<sequence>MPKAYLHTLGCRLNQAETALIAAGLKQKGYEIVGEEDAADLTVINTCTVTEQADSKCRQAVRRSIRNNPDTVVAVVGCYAQMAVETIRQIEGVDLIIGNEHKLKLAEYIDGMGKQSEPTVVHSSKISRDEFIIESTGLYDTHTRANIKIQDGCSYICSFCIVATARGPARSRKFDDILLEARQLVDMGFKEIVLTGVNIGTYHQADKTFLDVLRGLERIDGLQRLRISSIEPTTVNENLIDYMTDSEKVCRYLHIPLQSGDDKILESMRRKHSVADFRHIVEYAAKKIPDIGLGTDIMVGYPGEGREEFVNTKKLVTDLPLSYFHVFTYSDRKGTTAYNLKPKVDHQTKKERTRVMIEVGQRKKYAFYRSFIGRTVDVLFEEKHDGWWEGFTDNYMRIRLRSDEDLKNKILSVKISGEENLVV</sequence>
<keyword evidence="5" id="KW-0963">Cytoplasm</keyword>
<dbReference type="EMBL" id="DRQG01000031">
    <property type="protein sequence ID" value="HGY54780.1"/>
    <property type="molecule type" value="Genomic_DNA"/>
</dbReference>
<dbReference type="InterPro" id="IPR038135">
    <property type="entry name" value="Methylthiotransferase_N_sf"/>
</dbReference>
<dbReference type="GO" id="GO:0051539">
    <property type="term" value="F:4 iron, 4 sulfur cluster binding"/>
    <property type="evidence" value="ECO:0007669"/>
    <property type="project" value="UniProtKB-KW"/>
</dbReference>
<comment type="caution">
    <text evidence="18">The sequence shown here is derived from an EMBL/GenBank/DDBJ whole genome shotgun (WGS) entry which is preliminary data.</text>
</comment>
<evidence type="ECO:0000313" key="18">
    <source>
        <dbReference type="EMBL" id="HGY54780.1"/>
    </source>
</evidence>
<dbReference type="InterPro" id="IPR007197">
    <property type="entry name" value="rSAM"/>
</dbReference>
<evidence type="ECO:0000256" key="7">
    <source>
        <dbReference type="ARBA" id="ARBA00022691"/>
    </source>
</evidence>
<evidence type="ECO:0000256" key="6">
    <source>
        <dbReference type="ARBA" id="ARBA00022679"/>
    </source>
</evidence>
<dbReference type="PANTHER" id="PTHR11918">
    <property type="entry name" value="RADICAL SAM PROTEINS"/>
    <property type="match status" value="1"/>
</dbReference>
<evidence type="ECO:0000256" key="10">
    <source>
        <dbReference type="ARBA" id="ARBA00023004"/>
    </source>
</evidence>
<evidence type="ECO:0000256" key="8">
    <source>
        <dbReference type="ARBA" id="ARBA00022694"/>
    </source>
</evidence>
<dbReference type="EC" id="2.8.4.5" evidence="3"/>
<gene>
    <name evidence="18" type="primary">mtaB</name>
    <name evidence="18" type="ORF">ENK44_03670</name>
</gene>
<name>A0A7V4TYS0_CALAY</name>
<dbReference type="InterPro" id="IPR020612">
    <property type="entry name" value="Methylthiotransferase_CS"/>
</dbReference>